<comment type="subunit">
    <text evidence="3">Heterodimer of LeuC and LeuD.</text>
</comment>
<accession>A0A7G6E6C4</accession>
<comment type="function">
    <text evidence="3">Catalyzes the isomerization between 2-isopropylmalate and 3-isopropylmalate, via the formation of 2-isopropylmaleate.</text>
</comment>
<protein>
    <recommendedName>
        <fullName evidence="3">3-isopropylmalate dehydratase small subunit</fullName>
        <ecNumber evidence="3">4.2.1.33</ecNumber>
    </recommendedName>
    <alternativeName>
        <fullName evidence="3">Alpha-IPM isomerase</fullName>
        <shortName evidence="3">IPMI</shortName>
    </alternativeName>
    <alternativeName>
        <fullName evidence="3">Isopropylmalate isomerase</fullName>
    </alternativeName>
</protein>
<dbReference type="InterPro" id="IPR000573">
    <property type="entry name" value="AconitaseA/IPMdHydase_ssu_swvl"/>
</dbReference>
<keyword evidence="2 3" id="KW-0456">Lyase</keyword>
<dbReference type="UniPathway" id="UPA00048">
    <property type="reaction ID" value="UER00071"/>
</dbReference>
<dbReference type="Pfam" id="PF00694">
    <property type="entry name" value="Aconitase_C"/>
    <property type="match status" value="1"/>
</dbReference>
<dbReference type="InterPro" id="IPR011827">
    <property type="entry name" value="LeuD_type2/HacB/DmdB"/>
</dbReference>
<evidence type="ECO:0000256" key="1">
    <source>
        <dbReference type="ARBA" id="ARBA00009869"/>
    </source>
</evidence>
<evidence type="ECO:0000256" key="2">
    <source>
        <dbReference type="ARBA" id="ARBA00023239"/>
    </source>
</evidence>
<evidence type="ECO:0000313" key="5">
    <source>
        <dbReference type="EMBL" id="QNB47628.1"/>
    </source>
</evidence>
<keyword evidence="3" id="KW-0028">Amino-acid biosynthesis</keyword>
<dbReference type="SUPFAM" id="SSF52016">
    <property type="entry name" value="LeuD/IlvD-like"/>
    <property type="match status" value="1"/>
</dbReference>
<sequence length="170" mass="18776">MTPPYLFAGKAWKFGDNVSTDEILPVRYMQQIEPAQLASHAMEGADPFFAKEVKEGDIVVAGENFGYGSSREQAPLALKYSGVRIIIAKSFARIFYRNAINIGLIPLIAPDAVNKIKPGDLLQINLSEGTITIKNRTEQSSNFQPIPEFLLRFINQGGLMPSLIEFLASE</sequence>
<comment type="similarity">
    <text evidence="1 3">Belongs to the LeuD family. LeuD type 2 subfamily.</text>
</comment>
<proteinExistence type="inferred from homology"/>
<dbReference type="KEGG" id="tfr:BR63_15910"/>
<dbReference type="OrthoDB" id="9777465at2"/>
<dbReference type="Gene3D" id="3.20.19.10">
    <property type="entry name" value="Aconitase, domain 4"/>
    <property type="match status" value="1"/>
</dbReference>
<dbReference type="HAMAP" id="MF_01032">
    <property type="entry name" value="LeuD_type2"/>
    <property type="match status" value="1"/>
</dbReference>
<dbReference type="Proteomes" id="UP000515847">
    <property type="component" value="Chromosome"/>
</dbReference>
<keyword evidence="3" id="KW-0432">Leucine biosynthesis</keyword>
<organism evidence="5 6">
    <name type="scientific">Thermanaerosceptrum fracticalcis</name>
    <dbReference type="NCBI Taxonomy" id="1712410"/>
    <lineage>
        <taxon>Bacteria</taxon>
        <taxon>Bacillati</taxon>
        <taxon>Bacillota</taxon>
        <taxon>Clostridia</taxon>
        <taxon>Eubacteriales</taxon>
        <taxon>Peptococcaceae</taxon>
        <taxon>Thermanaerosceptrum</taxon>
    </lineage>
</organism>
<gene>
    <name evidence="3" type="primary">leuD</name>
    <name evidence="5" type="ORF">BR63_15910</name>
</gene>
<dbReference type="EC" id="4.2.1.33" evidence="3"/>
<dbReference type="PANTHER" id="PTHR43345:SF2">
    <property type="entry name" value="3-ISOPROPYLMALATE DEHYDRATASE SMALL SUBUNIT 1"/>
    <property type="match status" value="1"/>
</dbReference>
<dbReference type="AlphaFoldDB" id="A0A7G6E6C4"/>
<dbReference type="InterPro" id="IPR050075">
    <property type="entry name" value="LeuD"/>
</dbReference>
<evidence type="ECO:0000256" key="3">
    <source>
        <dbReference type="HAMAP-Rule" id="MF_01032"/>
    </source>
</evidence>
<dbReference type="GO" id="GO:0003861">
    <property type="term" value="F:3-isopropylmalate dehydratase activity"/>
    <property type="evidence" value="ECO:0007669"/>
    <property type="project" value="UniProtKB-UniRule"/>
</dbReference>
<evidence type="ECO:0000259" key="4">
    <source>
        <dbReference type="Pfam" id="PF00694"/>
    </source>
</evidence>
<dbReference type="InterPro" id="IPR015928">
    <property type="entry name" value="Aconitase/3IPM_dehydase_swvl"/>
</dbReference>
<dbReference type="CDD" id="cd01577">
    <property type="entry name" value="IPMI_Swivel"/>
    <property type="match status" value="1"/>
</dbReference>
<dbReference type="GO" id="GO:0009098">
    <property type="term" value="P:L-leucine biosynthetic process"/>
    <property type="evidence" value="ECO:0007669"/>
    <property type="project" value="UniProtKB-UniRule"/>
</dbReference>
<reference evidence="5 6" key="1">
    <citation type="journal article" date="2019" name="Front. Microbiol.">
        <title>Thermoanaerosceptrum fracticalcis gen. nov. sp. nov., a Novel Fumarate-Fermenting Microorganism From a Deep Fractured Carbonate Aquifer of the US Great Basin.</title>
        <authorList>
            <person name="Hamilton-Brehm S.D."/>
            <person name="Stewart L.E."/>
            <person name="Zavarin M."/>
            <person name="Caldwell M."/>
            <person name="Lawson P.A."/>
            <person name="Onstott T.C."/>
            <person name="Grzymski J."/>
            <person name="Neveux I."/>
            <person name="Lollar B.S."/>
            <person name="Russell C.E."/>
            <person name="Moser D.P."/>
        </authorList>
    </citation>
    <scope>NUCLEOTIDE SEQUENCE [LARGE SCALE GENOMIC DNA]</scope>
    <source>
        <strain evidence="5 6">DRI-13</strain>
    </source>
</reference>
<dbReference type="PANTHER" id="PTHR43345">
    <property type="entry name" value="3-ISOPROPYLMALATE DEHYDRATASE SMALL SUBUNIT 2-RELATED-RELATED"/>
    <property type="match status" value="1"/>
</dbReference>
<dbReference type="NCBIfam" id="TIGR02087">
    <property type="entry name" value="LEUD_arch"/>
    <property type="match status" value="1"/>
</dbReference>
<dbReference type="InterPro" id="IPR033940">
    <property type="entry name" value="IPMI_Swivel"/>
</dbReference>
<evidence type="ECO:0000313" key="6">
    <source>
        <dbReference type="Proteomes" id="UP000515847"/>
    </source>
</evidence>
<name>A0A7G6E6C4_THEFR</name>
<feature type="domain" description="Aconitase A/isopropylmalate dehydratase small subunit swivel" evidence="4">
    <location>
        <begin position="54"/>
        <end position="109"/>
    </location>
</feature>
<comment type="catalytic activity">
    <reaction evidence="3">
        <text>(2R,3S)-3-isopropylmalate = (2S)-2-isopropylmalate</text>
        <dbReference type="Rhea" id="RHEA:32287"/>
        <dbReference type="ChEBI" id="CHEBI:1178"/>
        <dbReference type="ChEBI" id="CHEBI:35121"/>
        <dbReference type="EC" id="4.2.1.33"/>
    </reaction>
</comment>
<keyword evidence="3" id="KW-0100">Branched-chain amino acid biosynthesis</keyword>
<comment type="pathway">
    <text evidence="3">Amino-acid biosynthesis; L-leucine biosynthesis; L-leucine from 3-methyl-2-oxobutanoate: step 2/4.</text>
</comment>
<dbReference type="RefSeq" id="WP_034421817.1">
    <property type="nucleotide sequence ID" value="NZ_CP045798.1"/>
</dbReference>
<keyword evidence="6" id="KW-1185">Reference proteome</keyword>
<dbReference type="EMBL" id="CP045798">
    <property type="protein sequence ID" value="QNB47628.1"/>
    <property type="molecule type" value="Genomic_DNA"/>
</dbReference>